<dbReference type="Pfam" id="PF22725">
    <property type="entry name" value="GFO_IDH_MocA_C3"/>
    <property type="match status" value="1"/>
</dbReference>
<name>A0A915UAX6_9BACT</name>
<dbReference type="SUPFAM" id="SSF55347">
    <property type="entry name" value="Glyceraldehyde-3-phosphate dehydrogenase-like, C-terminal domain"/>
    <property type="match status" value="1"/>
</dbReference>
<dbReference type="Gene3D" id="3.40.50.720">
    <property type="entry name" value="NAD(P)-binding Rossmann-like Domain"/>
    <property type="match status" value="1"/>
</dbReference>
<evidence type="ECO:0000259" key="1">
    <source>
        <dbReference type="Pfam" id="PF01408"/>
    </source>
</evidence>
<dbReference type="PANTHER" id="PTHR43708">
    <property type="entry name" value="CONSERVED EXPRESSED OXIDOREDUCTASE (EUROFUNG)"/>
    <property type="match status" value="1"/>
</dbReference>
<dbReference type="InterPro" id="IPR051317">
    <property type="entry name" value="Gfo/Idh/MocA_oxidoreduct"/>
</dbReference>
<dbReference type="EMBL" id="AP024233">
    <property type="protein sequence ID" value="BCO10055.1"/>
    <property type="molecule type" value="Genomic_DNA"/>
</dbReference>
<gene>
    <name evidence="3" type="ORF">GF1_24310</name>
</gene>
<feature type="domain" description="GFO/IDH/MocA-like oxidoreductase" evidence="2">
    <location>
        <begin position="148"/>
        <end position="245"/>
    </location>
</feature>
<dbReference type="RefSeq" id="WP_267926794.1">
    <property type="nucleotide sequence ID" value="NZ_AP024233.1"/>
</dbReference>
<dbReference type="InterPro" id="IPR036291">
    <property type="entry name" value="NAD(P)-bd_dom_sf"/>
</dbReference>
<dbReference type="KEGG" id="ddu:GF1_24310"/>
<dbReference type="Gene3D" id="3.30.360.10">
    <property type="entry name" value="Dihydrodipicolinate Reductase, domain 2"/>
    <property type="match status" value="1"/>
</dbReference>
<reference evidence="3" key="1">
    <citation type="submission" date="2020-12" db="EMBL/GenBank/DDBJ databases">
        <title>Desulfobium dissulfuricans gen. nov., sp. nov., a novel mesophilic, sulfate-reducing bacterium isolated from a deep-sea hydrothermal vent.</title>
        <authorList>
            <person name="Hashimoto Y."/>
            <person name="Tame A."/>
            <person name="Sawayama S."/>
            <person name="Miyazaki J."/>
            <person name="Takai K."/>
            <person name="Nakagawa S."/>
        </authorList>
    </citation>
    <scope>NUCLEOTIDE SEQUENCE</scope>
    <source>
        <strain evidence="3">GF1</strain>
    </source>
</reference>
<dbReference type="AlphaFoldDB" id="A0A915UAX6"/>
<dbReference type="SUPFAM" id="SSF51735">
    <property type="entry name" value="NAD(P)-binding Rossmann-fold domains"/>
    <property type="match status" value="1"/>
</dbReference>
<accession>A0A915UAX6</accession>
<dbReference type="GO" id="GO:0000166">
    <property type="term" value="F:nucleotide binding"/>
    <property type="evidence" value="ECO:0007669"/>
    <property type="project" value="InterPro"/>
</dbReference>
<sequence>MVRVGIIGTGRHGSRYAGHIQNDVDGLELVAISRRSEQGREQARQWHCSWYRDWRDLVAAPEVEAVISVVPPAFNLEIARSCAAATKPLLVEKPLAARVAEGEAMVALATEGKNRFTLTVGQTLRYNQVIRGLRRHLPEFGSLYCFSANQRLEPSTLSWHEEPSVAGAGVSFHTAVHVFDALRFITDLEVHRVMAVTRQQHNASLEDLVAVLVEMENGVAGTLDCSKVGRARSGRFEFICENGQLHGEQIYNQLERIQGTRRVSLDPGPAVSTIVPLLRDWHDFLSGTADNPVNGEDGLQALRCCAACLESARRQQWVDIPRR</sequence>
<proteinExistence type="predicted"/>
<keyword evidence="4" id="KW-1185">Reference proteome</keyword>
<organism evidence="3 4">
    <name type="scientific">Desulfolithobacter dissulfuricans</name>
    <dbReference type="NCBI Taxonomy" id="2795293"/>
    <lineage>
        <taxon>Bacteria</taxon>
        <taxon>Pseudomonadati</taxon>
        <taxon>Thermodesulfobacteriota</taxon>
        <taxon>Desulfobulbia</taxon>
        <taxon>Desulfobulbales</taxon>
        <taxon>Desulfobulbaceae</taxon>
        <taxon>Desulfolithobacter</taxon>
    </lineage>
</organism>
<evidence type="ECO:0000313" key="3">
    <source>
        <dbReference type="EMBL" id="BCO10055.1"/>
    </source>
</evidence>
<dbReference type="InterPro" id="IPR055170">
    <property type="entry name" value="GFO_IDH_MocA-like_dom"/>
</dbReference>
<feature type="domain" description="Gfo/Idh/MocA-like oxidoreductase N-terminal" evidence="1">
    <location>
        <begin position="2"/>
        <end position="117"/>
    </location>
</feature>
<evidence type="ECO:0000313" key="4">
    <source>
        <dbReference type="Proteomes" id="UP001063350"/>
    </source>
</evidence>
<dbReference type="Proteomes" id="UP001063350">
    <property type="component" value="Chromosome"/>
</dbReference>
<dbReference type="Pfam" id="PF01408">
    <property type="entry name" value="GFO_IDH_MocA"/>
    <property type="match status" value="1"/>
</dbReference>
<protein>
    <submittedName>
        <fullName evidence="3">Oxidoreductase</fullName>
    </submittedName>
</protein>
<evidence type="ECO:0000259" key="2">
    <source>
        <dbReference type="Pfam" id="PF22725"/>
    </source>
</evidence>
<dbReference type="InterPro" id="IPR000683">
    <property type="entry name" value="Gfo/Idh/MocA-like_OxRdtase_N"/>
</dbReference>
<dbReference type="PANTHER" id="PTHR43708:SF8">
    <property type="entry name" value="OXIDOREDUCTASE"/>
    <property type="match status" value="1"/>
</dbReference>